<feature type="compositionally biased region" description="Polar residues" evidence="1">
    <location>
        <begin position="578"/>
        <end position="587"/>
    </location>
</feature>
<comment type="caution">
    <text evidence="2">The sequence shown here is derived from an EMBL/GenBank/DDBJ whole genome shotgun (WGS) entry which is preliminary data.</text>
</comment>
<feature type="region of interest" description="Disordered" evidence="1">
    <location>
        <begin position="543"/>
        <end position="597"/>
    </location>
</feature>
<dbReference type="EMBL" id="LESJ01000003">
    <property type="protein sequence ID" value="RBT69588.1"/>
    <property type="molecule type" value="Genomic_DNA"/>
</dbReference>
<evidence type="ECO:0000256" key="1">
    <source>
        <dbReference type="SAM" id="MobiDB-lite"/>
    </source>
</evidence>
<dbReference type="RefSeq" id="WP_240187935.1">
    <property type="nucleotide sequence ID" value="NZ_KZ846601.1"/>
</dbReference>
<protein>
    <submittedName>
        <fullName evidence="2">Uncharacterized protein</fullName>
    </submittedName>
</protein>
<sequence>MPNMEKKKETNQKIANNESERPRNTLYNHATIAFQLIEECKLEEGEPVSSETLAAIGEFLSELKDDVAEGVIQRLPLHPDESKLIQPNNLIETQNTIEVTSQNKTFYIDYLKTRHKIHSDTRLPKETKDALIGDLNKFKFNPLTPDTCIAFIHDLKIIAEQDVKELIGNQTSRVEKLIEERKENEAVKQVIASFMKNRHFTKLNPTILKQFIDELENRPRISRERREKEIEKFKSEYNYDEKEYFKVKATDQVSLSERLNNSDLKPETLLNQNVQQKTPPPIPPKPKVSVQSNSINATAQDKLVSMLAESAKRHYQLSKNQPTAPEKLHTIANEVVDLDLNIDQKQELISTLPMSKSDRDKLRNIFQSNAINDKAVPLVVKIIKDDYQLSKSQFTAPKVLHEIAVTIENSVLDPNYMKKVPEALGMRREDEKTLRDMISESLKQQPKKLQENKTDTKINGKTIDQVQTENMILLSDAMNAALGLKANKKVDPETLSMMAEFIVNSSLDKLSQRNLVEEILITKEDKKDLIKIMKEKTALLNRAHGTSQEPAKTNLNSTNQVSLSGRLNNSDLKPKTLLDQNVQQNNHLPKKSDEFSR</sequence>
<proteinExistence type="predicted"/>
<feature type="compositionally biased region" description="Basic and acidic residues" evidence="1">
    <location>
        <begin position="1"/>
        <end position="11"/>
    </location>
</feature>
<accession>A0AB37IC66</accession>
<dbReference type="Proteomes" id="UP000253498">
    <property type="component" value="Unassembled WGS sequence"/>
</dbReference>
<feature type="region of interest" description="Disordered" evidence="1">
    <location>
        <begin position="1"/>
        <end position="23"/>
    </location>
</feature>
<feature type="compositionally biased region" description="Polar residues" evidence="1">
    <location>
        <begin position="544"/>
        <end position="571"/>
    </location>
</feature>
<evidence type="ECO:0000313" key="2">
    <source>
        <dbReference type="EMBL" id="RBT69588.1"/>
    </source>
</evidence>
<organism evidence="2 3">
    <name type="scientific">Enterococcus hirae</name>
    <dbReference type="NCBI Taxonomy" id="1354"/>
    <lineage>
        <taxon>Bacteria</taxon>
        <taxon>Bacillati</taxon>
        <taxon>Bacillota</taxon>
        <taxon>Bacilli</taxon>
        <taxon>Lactobacillales</taxon>
        <taxon>Enterococcaceae</taxon>
        <taxon>Enterococcus</taxon>
    </lineage>
</organism>
<name>A0AB37IC66_ENTHR</name>
<dbReference type="AlphaFoldDB" id="A0AB37IC66"/>
<gene>
    <name evidence="2" type="ORF">EB03_00635</name>
</gene>
<reference evidence="2 3" key="1">
    <citation type="submission" date="2015-06" db="EMBL/GenBank/DDBJ databases">
        <title>The Genome Sequence of Enterococcus hirae 88EA1.</title>
        <authorList>
            <consortium name="The Broad Institute Genomics Platform"/>
            <consortium name="The Broad Institute Genome Sequencing Center for Infectious Disease"/>
            <person name="Earl A.M."/>
            <person name="Van Tyne D."/>
            <person name="Lebreton F."/>
            <person name="Saavedra J.T."/>
            <person name="Gilmore M.S."/>
            <person name="Manson McGuire A."/>
            <person name="Clock S."/>
            <person name="Crupain M."/>
            <person name="Rangan U."/>
            <person name="Young S."/>
            <person name="Abouelleil A."/>
            <person name="Cao P."/>
            <person name="Chapman S.B."/>
            <person name="Griggs A."/>
            <person name="Priest M."/>
            <person name="Shea T."/>
            <person name="Wortman J."/>
            <person name="Nusbaum C."/>
            <person name="Birren B."/>
        </authorList>
    </citation>
    <scope>NUCLEOTIDE SEQUENCE [LARGE SCALE GENOMIC DNA]</scope>
    <source>
        <strain evidence="2 3">88EA1</strain>
    </source>
</reference>
<evidence type="ECO:0000313" key="3">
    <source>
        <dbReference type="Proteomes" id="UP000253498"/>
    </source>
</evidence>